<comment type="caution">
    <text evidence="1">The sequence shown here is derived from an EMBL/GenBank/DDBJ whole genome shotgun (WGS) entry which is preliminary data.</text>
</comment>
<dbReference type="KEGG" id="lenr:94174062"/>
<accession>A0A836KQK5</accession>
<name>A0A836KQK5_LEIEN</name>
<evidence type="ECO:0000313" key="2">
    <source>
        <dbReference type="Proteomes" id="UP000674179"/>
    </source>
</evidence>
<sequence length="124" mass="12936">MCQSCCHQHRAIRAVGARPPSLAPTTSGNINGFNTGGTTFTALRSSFFSVGSSSSYPCSATNIRSNRSSRNVGSHNCWPKAPLLAPSSSGAGGSSRSSMSDAHACRDVYVLLTTLPAWQASQAR</sequence>
<organism evidence="1 2">
    <name type="scientific">Leishmania enriettii</name>
    <dbReference type="NCBI Taxonomy" id="5663"/>
    <lineage>
        <taxon>Eukaryota</taxon>
        <taxon>Discoba</taxon>
        <taxon>Euglenozoa</taxon>
        <taxon>Kinetoplastea</taxon>
        <taxon>Metakinetoplastina</taxon>
        <taxon>Trypanosomatida</taxon>
        <taxon>Trypanosomatidae</taxon>
        <taxon>Leishmaniinae</taxon>
        <taxon>Leishmania</taxon>
    </lineage>
</organism>
<evidence type="ECO:0000313" key="1">
    <source>
        <dbReference type="EMBL" id="KAG5483904.1"/>
    </source>
</evidence>
<dbReference type="GeneID" id="94174062"/>
<keyword evidence="2" id="KW-1185">Reference proteome</keyword>
<dbReference type="RefSeq" id="XP_067694965.1">
    <property type="nucleotide sequence ID" value="XM_067838552.1"/>
</dbReference>
<protein>
    <submittedName>
        <fullName evidence="1">Uncharacterized protein</fullName>
    </submittedName>
</protein>
<dbReference type="AlphaFoldDB" id="A0A836KQK5"/>
<dbReference type="Proteomes" id="UP000674179">
    <property type="component" value="Chromosome 11"/>
</dbReference>
<reference evidence="1 2" key="1">
    <citation type="submission" date="2021-02" db="EMBL/GenBank/DDBJ databases">
        <title>Leishmania (Mundinia) enrietti genome sequencing and assembly.</title>
        <authorList>
            <person name="Almutairi H."/>
            <person name="Gatherer D."/>
        </authorList>
    </citation>
    <scope>NUCLEOTIDE SEQUENCE [LARGE SCALE GENOMIC DNA]</scope>
    <source>
        <strain evidence="1">CUR178</strain>
    </source>
</reference>
<gene>
    <name evidence="1" type="ORF">CUR178_06901</name>
</gene>
<dbReference type="EMBL" id="JAFHKP010000011">
    <property type="protein sequence ID" value="KAG5483904.1"/>
    <property type="molecule type" value="Genomic_DNA"/>
</dbReference>
<proteinExistence type="predicted"/>